<keyword evidence="1" id="KW-0472">Membrane</keyword>
<dbReference type="RefSeq" id="WP_115123058.1">
    <property type="nucleotide sequence ID" value="NZ_QRAO01000002.1"/>
</dbReference>
<protein>
    <submittedName>
        <fullName evidence="2">Uncharacterized protein</fullName>
    </submittedName>
</protein>
<gene>
    <name evidence="2" type="ORF">C8D94_1022</name>
</gene>
<name>A0A370QEM7_9FLAO</name>
<dbReference type="InterPro" id="IPR046077">
    <property type="entry name" value="DUF6095"/>
</dbReference>
<feature type="transmembrane region" description="Helical" evidence="1">
    <location>
        <begin position="21"/>
        <end position="41"/>
    </location>
</feature>
<comment type="caution">
    <text evidence="2">The sequence shown here is derived from an EMBL/GenBank/DDBJ whole genome shotgun (WGS) entry which is preliminary data.</text>
</comment>
<dbReference type="Pfam" id="PF19589">
    <property type="entry name" value="DUF6095"/>
    <property type="match status" value="1"/>
</dbReference>
<dbReference type="OrthoDB" id="1447634at2"/>
<evidence type="ECO:0000313" key="3">
    <source>
        <dbReference type="Proteomes" id="UP000255317"/>
    </source>
</evidence>
<dbReference type="EMBL" id="QRAO01000002">
    <property type="protein sequence ID" value="RDK86826.1"/>
    <property type="molecule type" value="Genomic_DNA"/>
</dbReference>
<feature type="transmembrane region" description="Helical" evidence="1">
    <location>
        <begin position="47"/>
        <end position="67"/>
    </location>
</feature>
<evidence type="ECO:0000256" key="1">
    <source>
        <dbReference type="SAM" id="Phobius"/>
    </source>
</evidence>
<organism evidence="2 3">
    <name type="scientific">Marinirhabdus gelatinilytica</name>
    <dbReference type="NCBI Taxonomy" id="1703343"/>
    <lineage>
        <taxon>Bacteria</taxon>
        <taxon>Pseudomonadati</taxon>
        <taxon>Bacteroidota</taxon>
        <taxon>Flavobacteriia</taxon>
        <taxon>Flavobacteriales</taxon>
        <taxon>Flavobacteriaceae</taxon>
    </lineage>
</organism>
<reference evidence="2 3" key="1">
    <citation type="submission" date="2018-07" db="EMBL/GenBank/DDBJ databases">
        <title>Genomic Encyclopedia of Type Strains, Phase IV (KMG-IV): sequencing the most valuable type-strain genomes for metagenomic binning, comparative biology and taxonomic classification.</title>
        <authorList>
            <person name="Goeker M."/>
        </authorList>
    </citation>
    <scope>NUCLEOTIDE SEQUENCE [LARGE SCALE GENOMIC DNA]</scope>
    <source>
        <strain evidence="2 3">DSM 101478</strain>
    </source>
</reference>
<keyword evidence="1" id="KW-1133">Transmembrane helix</keyword>
<accession>A0A370QEM7</accession>
<keyword evidence="3" id="KW-1185">Reference proteome</keyword>
<proteinExistence type="predicted"/>
<evidence type="ECO:0000313" key="2">
    <source>
        <dbReference type="EMBL" id="RDK86826.1"/>
    </source>
</evidence>
<keyword evidence="1" id="KW-0812">Transmembrane</keyword>
<dbReference type="Proteomes" id="UP000255317">
    <property type="component" value="Unassembled WGS sequence"/>
</dbReference>
<sequence>MNKPSEQKHTDKKLLIKGLKRLAVAIPLLVLTTYAFTFTFLNKETIPMYYVLPLAVLGMAATIYTLFSGIKLILKALF</sequence>
<dbReference type="AlphaFoldDB" id="A0A370QEM7"/>